<proteinExistence type="predicted"/>
<dbReference type="Pfam" id="PF17657">
    <property type="entry name" value="DNA_pol3_finger"/>
    <property type="match status" value="1"/>
</dbReference>
<evidence type="ECO:0000313" key="8">
    <source>
        <dbReference type="EMBL" id="DAD55553.1"/>
    </source>
</evidence>
<sequence>MRKKNPDKWKDYKLILGNEIYLCNRKSIEEDKEYIFYHFILLAKDAIGHKQIRELSTRAWIDNSFTYVNIRTPTYYEDLFEVVESDRGHIIGSTACLGGRCPKLILDSYRQNPLQPDYTGVKKWLKRLDKCFGHGNFFLELQPSKSEEQIIVNQALVELSSELDIPYIITTDSHYPKREDRKVHEAFLKSNEDSGKEREVGEFYATTYMMSEEEIHSYMDEFLTPEVVQKGLDNTMLIYDMVQEYTLFANLEIPYEPDDLTEPDSELSKKYFKDIPMLEWFFNSDYNADRHLVREIVKRLEKDSDELANKETYDAIQTCLESIKASSEANHAHWSAYLLQTRDLVNACWACGSLVGPSRGSGLGFILLYILGITQVNPLREEVPTKHWRFLNPQRVSPLDIDVDFENAYRDDVIHYLQRKYCGDDQRAGNRRVMKVQTLSTMKAKVAIQTACRGLSYPPEIGQMLSSHIGQERGIQFTLKQCFYGDEENNLRPDKEFVNLMTNEYPDVWEVAQNIEGLVSGVGSHAGGVVLSATDVVDHAALMKTTSGDIITQFDLHADEKVSLIKWDLLSIDALQKEHVCMNLLMEDGRLEWQGDLKSTYEKYLGVYKIERNNPEIWKMLNEHKVMSFFQMEKQTGYQAVAIGKPESLVDLSALNSVMRLMAPSPRAETPLERFGRYKKDITLWYKEMDDYGLTKHEQEVVCKYAKKSYGLLPNQEDFMMAVQDPEIGGFDLLWADKLRKSIA</sequence>
<keyword evidence="1" id="KW-0808">Transferase</keyword>
<dbReference type="PANTHER" id="PTHR32294:SF0">
    <property type="entry name" value="DNA POLYMERASE III SUBUNIT ALPHA"/>
    <property type="match status" value="1"/>
</dbReference>
<evidence type="ECO:0000256" key="2">
    <source>
        <dbReference type="ARBA" id="ARBA00022695"/>
    </source>
</evidence>
<dbReference type="InterPro" id="IPR040982">
    <property type="entry name" value="DNA_pol3_finger"/>
</dbReference>
<organism evidence="8">
    <name type="scientific">Bacteriophage sp</name>
    <dbReference type="NCBI Taxonomy" id="38018"/>
    <lineage>
        <taxon>Viruses</taxon>
    </lineage>
</organism>
<keyword evidence="3" id="KW-0235">DNA replication</keyword>
<dbReference type="Pfam" id="PF02811">
    <property type="entry name" value="PHP"/>
    <property type="match status" value="1"/>
</dbReference>
<dbReference type="GO" id="GO:0008408">
    <property type="term" value="F:3'-5' exonuclease activity"/>
    <property type="evidence" value="ECO:0007669"/>
    <property type="project" value="InterPro"/>
</dbReference>
<evidence type="ECO:0000259" key="7">
    <source>
        <dbReference type="Pfam" id="PF17657"/>
    </source>
</evidence>
<dbReference type="InterPro" id="IPR004805">
    <property type="entry name" value="DnaE2/DnaE/PolC"/>
</dbReference>
<dbReference type="GO" id="GO:0003887">
    <property type="term" value="F:DNA-directed DNA polymerase activity"/>
    <property type="evidence" value="ECO:0007669"/>
    <property type="project" value="UniProtKB-KW"/>
</dbReference>
<dbReference type="InterPro" id="IPR041931">
    <property type="entry name" value="DNA_pol3_alpha_thumb_dom"/>
</dbReference>
<feature type="domain" description="DNA polymerase III alpha subunit finger" evidence="7">
    <location>
        <begin position="598"/>
        <end position="744"/>
    </location>
</feature>
<evidence type="ECO:0000259" key="6">
    <source>
        <dbReference type="Pfam" id="PF07733"/>
    </source>
</evidence>
<dbReference type="GO" id="GO:0006260">
    <property type="term" value="P:DNA replication"/>
    <property type="evidence" value="ECO:0007669"/>
    <property type="project" value="UniProtKB-KW"/>
</dbReference>
<name>A0A8D9PE58_9VIRU</name>
<dbReference type="Pfam" id="PF07733">
    <property type="entry name" value="DNA_pol3_alpha"/>
    <property type="match status" value="1"/>
</dbReference>
<keyword evidence="2" id="KW-0548">Nucleotidyltransferase</keyword>
<dbReference type="InterPro" id="IPR016195">
    <property type="entry name" value="Pol/histidinol_Pase-like"/>
</dbReference>
<evidence type="ECO:0000256" key="3">
    <source>
        <dbReference type="ARBA" id="ARBA00022705"/>
    </source>
</evidence>
<dbReference type="SUPFAM" id="SSF89550">
    <property type="entry name" value="PHP domain-like"/>
    <property type="match status" value="1"/>
</dbReference>
<reference evidence="8" key="1">
    <citation type="journal article" date="2021" name="Proc. Natl. Acad. Sci. U.S.A.">
        <title>A Catalog of Tens of Thousands of Viruses from Human Metagenomes Reveals Hidden Associations with Chronic Diseases.</title>
        <authorList>
            <person name="Tisza M.J."/>
            <person name="Buck C.B."/>
        </authorList>
    </citation>
    <scope>NUCLEOTIDE SEQUENCE</scope>
    <source>
        <strain evidence="8">CtOZu12</strain>
    </source>
</reference>
<keyword evidence="4" id="KW-0239">DNA-directed DNA polymerase</keyword>
<accession>A0A8D9PE58</accession>
<dbReference type="EMBL" id="BK029940">
    <property type="protein sequence ID" value="DAD55553.1"/>
    <property type="molecule type" value="Genomic_DNA"/>
</dbReference>
<evidence type="ECO:0000256" key="4">
    <source>
        <dbReference type="ARBA" id="ARBA00022932"/>
    </source>
</evidence>
<feature type="domain" description="PHP" evidence="5">
    <location>
        <begin position="12"/>
        <end position="143"/>
    </location>
</feature>
<evidence type="ECO:0000256" key="1">
    <source>
        <dbReference type="ARBA" id="ARBA00022679"/>
    </source>
</evidence>
<protein>
    <submittedName>
        <fullName evidence="8">DNA polymerase III, alpha subunit</fullName>
    </submittedName>
</protein>
<dbReference type="Gene3D" id="3.20.20.140">
    <property type="entry name" value="Metal-dependent hydrolases"/>
    <property type="match status" value="1"/>
</dbReference>
<dbReference type="InterPro" id="IPR011708">
    <property type="entry name" value="DNA_pol3_alpha_NTPase_dom"/>
</dbReference>
<dbReference type="PANTHER" id="PTHR32294">
    <property type="entry name" value="DNA POLYMERASE III SUBUNIT ALPHA"/>
    <property type="match status" value="1"/>
</dbReference>
<evidence type="ECO:0000259" key="5">
    <source>
        <dbReference type="Pfam" id="PF02811"/>
    </source>
</evidence>
<dbReference type="Gene3D" id="1.10.10.1600">
    <property type="entry name" value="Bacterial DNA polymerase III alpha subunit, thumb domain"/>
    <property type="match status" value="1"/>
</dbReference>
<feature type="domain" description="Bacterial DNA polymerase III alpha subunit NTPase" evidence="6">
    <location>
        <begin position="291"/>
        <end position="570"/>
    </location>
</feature>
<dbReference type="InterPro" id="IPR004013">
    <property type="entry name" value="PHP_dom"/>
</dbReference>